<dbReference type="EMBL" id="GDID01001926">
    <property type="protein sequence ID" value="JAP94680.1"/>
    <property type="molecule type" value="Transcribed_RNA"/>
</dbReference>
<dbReference type="InterPro" id="IPR037274">
    <property type="entry name" value="Znf_CHY_sf"/>
</dbReference>
<dbReference type="InterPro" id="IPR013083">
    <property type="entry name" value="Znf_RING/FYVE/PHD"/>
</dbReference>
<dbReference type="InterPro" id="IPR001841">
    <property type="entry name" value="Znf_RING"/>
</dbReference>
<dbReference type="GO" id="GO:0008270">
    <property type="term" value="F:zinc ion binding"/>
    <property type="evidence" value="ECO:0007669"/>
    <property type="project" value="UniProtKB-KW"/>
</dbReference>
<dbReference type="InterPro" id="IPR037275">
    <property type="entry name" value="Znf_CTCHY_sf"/>
</dbReference>
<dbReference type="Pfam" id="PF05495">
    <property type="entry name" value="zf-CHY"/>
    <property type="match status" value="1"/>
</dbReference>
<name>A0A146KCY0_9EUKA</name>
<evidence type="ECO:0000256" key="4">
    <source>
        <dbReference type="PROSITE-ProRule" id="PRU00601"/>
    </source>
</evidence>
<feature type="domain" description="CHY-type" evidence="6">
    <location>
        <begin position="7"/>
        <end position="73"/>
    </location>
</feature>
<gene>
    <name evidence="8" type="ORF">TPC1_12585</name>
</gene>
<dbReference type="GO" id="GO:0061630">
    <property type="term" value="F:ubiquitin protein ligase activity"/>
    <property type="evidence" value="ECO:0007669"/>
    <property type="project" value="TreeGrafter"/>
</dbReference>
<evidence type="ECO:0000313" key="8">
    <source>
        <dbReference type="EMBL" id="JAP94680.1"/>
    </source>
</evidence>
<dbReference type="GO" id="GO:0006511">
    <property type="term" value="P:ubiquitin-dependent protein catabolic process"/>
    <property type="evidence" value="ECO:0007669"/>
    <property type="project" value="TreeGrafter"/>
</dbReference>
<dbReference type="PROSITE" id="PS50089">
    <property type="entry name" value="ZF_RING_2"/>
    <property type="match status" value="1"/>
</dbReference>
<feature type="domain" description="CTCHY-type" evidence="7">
    <location>
        <begin position="75"/>
        <end position="139"/>
    </location>
</feature>
<dbReference type="GO" id="GO:0005634">
    <property type="term" value="C:nucleus"/>
    <property type="evidence" value="ECO:0007669"/>
    <property type="project" value="TreeGrafter"/>
</dbReference>
<reference evidence="8" key="1">
    <citation type="submission" date="2015-07" db="EMBL/GenBank/DDBJ databases">
        <title>Adaptation to a free-living lifestyle via gene acquisitions in the diplomonad Trepomonas sp. PC1.</title>
        <authorList>
            <person name="Xu F."/>
            <person name="Jerlstrom-Hultqvist J."/>
            <person name="Kolisko M."/>
            <person name="Simpson A.G.B."/>
            <person name="Roger A.J."/>
            <person name="Svard S.G."/>
            <person name="Andersson J.O."/>
        </authorList>
    </citation>
    <scope>NUCLEOTIDE SEQUENCE</scope>
    <source>
        <strain evidence="8">PC1</strain>
    </source>
</reference>
<keyword evidence="3" id="KW-0862">Zinc</keyword>
<proteinExistence type="predicted"/>
<evidence type="ECO:0000256" key="1">
    <source>
        <dbReference type="ARBA" id="ARBA00022723"/>
    </source>
</evidence>
<dbReference type="PANTHER" id="PTHR21319">
    <property type="entry name" value="RING FINGER AND CHY ZINC FINGER DOMAIN-CONTAINING PROTEIN 1"/>
    <property type="match status" value="1"/>
</dbReference>
<dbReference type="Gene3D" id="3.30.40.10">
    <property type="entry name" value="Zinc/RING finger domain, C3HC4 (zinc finger)"/>
    <property type="match status" value="1"/>
</dbReference>
<dbReference type="SUPFAM" id="SSF161219">
    <property type="entry name" value="CHY zinc finger-like"/>
    <property type="match status" value="1"/>
</dbReference>
<keyword evidence="1" id="KW-0479">Metal-binding</keyword>
<dbReference type="Pfam" id="PF14599">
    <property type="entry name" value="zinc_ribbon_6"/>
    <property type="match status" value="1"/>
</dbReference>
<protein>
    <submittedName>
        <fullName evidence="8">CHY zinc finger domain-containing protein</fullName>
    </submittedName>
</protein>
<dbReference type="PROSITE" id="PS51270">
    <property type="entry name" value="ZF_CTCHY"/>
    <property type="match status" value="1"/>
</dbReference>
<dbReference type="InterPro" id="IPR039512">
    <property type="entry name" value="RCHY1_zinc-ribbon"/>
</dbReference>
<dbReference type="SMART" id="SM00184">
    <property type="entry name" value="RING"/>
    <property type="match status" value="1"/>
</dbReference>
<dbReference type="InterPro" id="IPR017921">
    <property type="entry name" value="Znf_CTCHY"/>
</dbReference>
<evidence type="ECO:0000259" key="6">
    <source>
        <dbReference type="PROSITE" id="PS51266"/>
    </source>
</evidence>
<dbReference type="GO" id="GO:0016567">
    <property type="term" value="P:protein ubiquitination"/>
    <property type="evidence" value="ECO:0007669"/>
    <property type="project" value="TreeGrafter"/>
</dbReference>
<evidence type="ECO:0000259" key="5">
    <source>
        <dbReference type="PROSITE" id="PS50089"/>
    </source>
</evidence>
<dbReference type="SUPFAM" id="SSF161245">
    <property type="entry name" value="Zinc hairpin stack"/>
    <property type="match status" value="1"/>
</dbReference>
<dbReference type="InterPro" id="IPR008913">
    <property type="entry name" value="Znf_CHY"/>
</dbReference>
<dbReference type="PANTHER" id="PTHR21319:SF0">
    <property type="entry name" value="AND RING FINGER DOMAIN PROTEIN, PUTATIVE (AFU_ORTHOLOGUE AFUA_1G08900)-RELATED"/>
    <property type="match status" value="1"/>
</dbReference>
<evidence type="ECO:0000256" key="3">
    <source>
        <dbReference type="ARBA" id="ARBA00022833"/>
    </source>
</evidence>
<dbReference type="AlphaFoldDB" id="A0A146KCY0"/>
<dbReference type="Pfam" id="PF13639">
    <property type="entry name" value="zf-RING_2"/>
    <property type="match status" value="1"/>
</dbReference>
<feature type="domain" description="RING-type" evidence="5">
    <location>
        <begin position="137"/>
        <end position="180"/>
    </location>
</feature>
<evidence type="ECO:0000259" key="7">
    <source>
        <dbReference type="PROSITE" id="PS51270"/>
    </source>
</evidence>
<organism evidence="8">
    <name type="scientific">Trepomonas sp. PC1</name>
    <dbReference type="NCBI Taxonomy" id="1076344"/>
    <lineage>
        <taxon>Eukaryota</taxon>
        <taxon>Metamonada</taxon>
        <taxon>Diplomonadida</taxon>
        <taxon>Hexamitidae</taxon>
        <taxon>Hexamitinae</taxon>
        <taxon>Trepomonas</taxon>
    </lineage>
</organism>
<dbReference type="SUPFAM" id="SSF57850">
    <property type="entry name" value="RING/U-box"/>
    <property type="match status" value="1"/>
</dbReference>
<accession>A0A146KCY0</accession>
<keyword evidence="2 4" id="KW-0863">Zinc-finger</keyword>
<dbReference type="PROSITE" id="PS51266">
    <property type="entry name" value="ZF_CHY"/>
    <property type="match status" value="1"/>
</dbReference>
<sequence>MLFVRYHTGEAIGCEHYISNVALFCEECQQWFNCKRCHDEIVESHKMKPYGQIQCYQCGLIQNPQELCQQCDLQLYNYACERCNIFCFLSNSLSPCYHCEKCNQCEVGIEMYKTNCQNCNKCFINFQKHICLKDQVCPICQDGFENSQDGMIILPCGHYIHRTCRLQLLESQDVKCPICRKLILTGEAKQAYELVCEQKYLEEILPPVWENKFIWATCNECHQRFLAQQHPVGYRCANIECLSWNTTYQEASTSSVSDCRVMMQIQNTLLEESGITLIKPVVNDFQFYERFFCAKFEKEINQQKKLFEESFDCFLRLLGIQNQSREYQLVILNKMFRAFYEGIDLASLQAVLQ</sequence>
<evidence type="ECO:0000256" key="2">
    <source>
        <dbReference type="ARBA" id="ARBA00022771"/>
    </source>
</evidence>